<accession>A0ABU0HR07</accession>
<gene>
    <name evidence="2" type="ORF">QO016_003655</name>
</gene>
<sequence>MKKTLFAAAILATLGAASVAPASAAPGMIGAVDAPTTLTEVRMDDMRGHRGHMMGHRHMRGHMMRHHRGHHMMGHHHMRGHMMGHHRGHRM</sequence>
<keyword evidence="3" id="KW-1185">Reference proteome</keyword>
<organism evidence="2 3">
    <name type="scientific">Methylobacterium persicinum</name>
    <dbReference type="NCBI Taxonomy" id="374426"/>
    <lineage>
        <taxon>Bacteria</taxon>
        <taxon>Pseudomonadati</taxon>
        <taxon>Pseudomonadota</taxon>
        <taxon>Alphaproteobacteria</taxon>
        <taxon>Hyphomicrobiales</taxon>
        <taxon>Methylobacteriaceae</taxon>
        <taxon>Methylobacterium</taxon>
    </lineage>
</organism>
<proteinExistence type="predicted"/>
<dbReference type="RefSeq" id="WP_238253327.1">
    <property type="nucleotide sequence ID" value="NZ_BPQX01000078.1"/>
</dbReference>
<dbReference type="Proteomes" id="UP001236369">
    <property type="component" value="Unassembled WGS sequence"/>
</dbReference>
<name>A0ABU0HR07_9HYPH</name>
<feature type="signal peptide" evidence="1">
    <location>
        <begin position="1"/>
        <end position="24"/>
    </location>
</feature>
<evidence type="ECO:0000313" key="3">
    <source>
        <dbReference type="Proteomes" id="UP001236369"/>
    </source>
</evidence>
<protein>
    <submittedName>
        <fullName evidence="2">Uncharacterized protein involved in copper resistance</fullName>
    </submittedName>
</protein>
<evidence type="ECO:0000256" key="1">
    <source>
        <dbReference type="SAM" id="SignalP"/>
    </source>
</evidence>
<dbReference type="EMBL" id="JAUSVV010000010">
    <property type="protein sequence ID" value="MDQ0444145.1"/>
    <property type="molecule type" value="Genomic_DNA"/>
</dbReference>
<reference evidence="2 3" key="1">
    <citation type="submission" date="2023-07" db="EMBL/GenBank/DDBJ databases">
        <title>Genomic Encyclopedia of Type Strains, Phase IV (KMG-IV): sequencing the most valuable type-strain genomes for metagenomic binning, comparative biology and taxonomic classification.</title>
        <authorList>
            <person name="Goeker M."/>
        </authorList>
    </citation>
    <scope>NUCLEOTIDE SEQUENCE [LARGE SCALE GENOMIC DNA]</scope>
    <source>
        <strain evidence="2 3">DSM 19562</strain>
    </source>
</reference>
<comment type="caution">
    <text evidence="2">The sequence shown here is derived from an EMBL/GenBank/DDBJ whole genome shotgun (WGS) entry which is preliminary data.</text>
</comment>
<keyword evidence="1" id="KW-0732">Signal</keyword>
<evidence type="ECO:0000313" key="2">
    <source>
        <dbReference type="EMBL" id="MDQ0444145.1"/>
    </source>
</evidence>
<feature type="chain" id="PRO_5047532665" evidence="1">
    <location>
        <begin position="25"/>
        <end position="91"/>
    </location>
</feature>